<dbReference type="Pfam" id="PF00535">
    <property type="entry name" value="Glycos_transf_2"/>
    <property type="match status" value="1"/>
</dbReference>
<dbReference type="PANTHER" id="PTHR43398">
    <property type="entry name" value="DOLICHOL-PHOSPHATE MANNOSYLTRANSFERASE SUBUNIT 1"/>
    <property type="match status" value="1"/>
</dbReference>
<dbReference type="GO" id="GO:0004582">
    <property type="term" value="F:dolichyl-phosphate beta-D-mannosyltransferase activity"/>
    <property type="evidence" value="ECO:0007669"/>
    <property type="project" value="InterPro"/>
</dbReference>
<sequence>MIDGASLERVLVIIPTFNEAQNIEAIVARLRNSVPAADILVVDDQSPDGTGKLADALAEQDDHVHVLHRAGKEGLGAAYLAGFRWGLERDYDVLVEHDADGSHQPEQLPRLLDALEHADMVKGSRYVPGGSVVNWPWHRLVLSRGGSLYIRIMLGMPYRDITGGFNAFRAEALRSILHLPIDKRGYGIQRDLTWHSHRAGHRIVEVPIDFVEREFGDSKMGRNVVVEAILTTTRMGLRHRWRQLASLLGRRRG</sequence>
<accession>A0A3P1WZP1</accession>
<dbReference type="AlphaFoldDB" id="A0A3P1WZP1"/>
<dbReference type="Gene3D" id="3.90.550.10">
    <property type="entry name" value="Spore Coat Polysaccharide Biosynthesis Protein SpsA, Chain A"/>
    <property type="match status" value="1"/>
</dbReference>
<protein>
    <submittedName>
        <fullName evidence="5">Polyprenol monophosphomannose synthase</fullName>
    </submittedName>
</protein>
<dbReference type="PANTHER" id="PTHR43398:SF1">
    <property type="entry name" value="DOLICHOL-PHOSPHATE MANNOSYLTRANSFERASE SUBUNIT 1"/>
    <property type="match status" value="1"/>
</dbReference>
<evidence type="ECO:0000256" key="1">
    <source>
        <dbReference type="ARBA" id="ARBA00006739"/>
    </source>
</evidence>
<dbReference type="GO" id="GO:0016020">
    <property type="term" value="C:membrane"/>
    <property type="evidence" value="ECO:0007669"/>
    <property type="project" value="GOC"/>
</dbReference>
<dbReference type="OrthoDB" id="9810303at2"/>
<dbReference type="InterPro" id="IPR001173">
    <property type="entry name" value="Glyco_trans_2-like"/>
</dbReference>
<evidence type="ECO:0000256" key="2">
    <source>
        <dbReference type="ARBA" id="ARBA00022676"/>
    </source>
</evidence>
<feature type="domain" description="Glycosyltransferase 2-like" evidence="4">
    <location>
        <begin position="12"/>
        <end position="176"/>
    </location>
</feature>
<keyword evidence="3" id="KW-0808">Transferase</keyword>
<evidence type="ECO:0000259" key="4">
    <source>
        <dbReference type="Pfam" id="PF00535"/>
    </source>
</evidence>
<dbReference type="Proteomes" id="UP000280935">
    <property type="component" value="Unassembled WGS sequence"/>
</dbReference>
<proteinExistence type="inferred from homology"/>
<dbReference type="InterPro" id="IPR039528">
    <property type="entry name" value="DPM1-like"/>
</dbReference>
<gene>
    <name evidence="5" type="ORF">EII35_01850</name>
</gene>
<evidence type="ECO:0000313" key="6">
    <source>
        <dbReference type="Proteomes" id="UP000280935"/>
    </source>
</evidence>
<comment type="similarity">
    <text evidence="1">Belongs to the glycosyltransferase 2 family.</text>
</comment>
<organism evidence="5 6">
    <name type="scientific">Arachnia propionica</name>
    <dbReference type="NCBI Taxonomy" id="1750"/>
    <lineage>
        <taxon>Bacteria</taxon>
        <taxon>Bacillati</taxon>
        <taxon>Actinomycetota</taxon>
        <taxon>Actinomycetes</taxon>
        <taxon>Propionibacteriales</taxon>
        <taxon>Propionibacteriaceae</taxon>
        <taxon>Arachnia</taxon>
    </lineage>
</organism>
<keyword evidence="2" id="KW-0328">Glycosyltransferase</keyword>
<comment type="caution">
    <text evidence="5">The sequence shown here is derived from an EMBL/GenBank/DDBJ whole genome shotgun (WGS) entry which is preliminary data.</text>
</comment>
<dbReference type="CDD" id="cd06442">
    <property type="entry name" value="DPM1_like"/>
    <property type="match status" value="1"/>
</dbReference>
<dbReference type="InterPro" id="IPR029044">
    <property type="entry name" value="Nucleotide-diphossugar_trans"/>
</dbReference>
<dbReference type="SUPFAM" id="SSF53448">
    <property type="entry name" value="Nucleotide-diphospho-sugar transferases"/>
    <property type="match status" value="1"/>
</dbReference>
<reference evidence="5 6" key="1">
    <citation type="submission" date="2018-11" db="EMBL/GenBank/DDBJ databases">
        <title>Genomes From Bacteria Associated with the Canine Oral Cavity: a Test Case for Automated Genome-Based Taxonomic Assignment.</title>
        <authorList>
            <person name="Coil D.A."/>
            <person name="Jospin G."/>
            <person name="Darling A.E."/>
            <person name="Wallis C."/>
            <person name="Davis I.J."/>
            <person name="Harris S."/>
            <person name="Eisen J.A."/>
            <person name="Holcombe L.J."/>
            <person name="O'Flynn C."/>
        </authorList>
    </citation>
    <scope>NUCLEOTIDE SEQUENCE [LARGE SCALE GENOMIC DNA]</scope>
    <source>
        <strain evidence="5 6">OH2822_COT-296</strain>
    </source>
</reference>
<dbReference type="RefSeq" id="WP_125226759.1">
    <property type="nucleotide sequence ID" value="NZ_RQYT01000002.1"/>
</dbReference>
<dbReference type="EMBL" id="RQYT01000002">
    <property type="protein sequence ID" value="RRD51167.1"/>
    <property type="molecule type" value="Genomic_DNA"/>
</dbReference>
<evidence type="ECO:0000313" key="5">
    <source>
        <dbReference type="EMBL" id="RRD51167.1"/>
    </source>
</evidence>
<dbReference type="FunFam" id="3.90.550.10:FF:000122">
    <property type="entry name" value="Dolichol-phosphate mannosyltransferase subunit 1"/>
    <property type="match status" value="1"/>
</dbReference>
<name>A0A3P1WZP1_9ACTN</name>
<evidence type="ECO:0000256" key="3">
    <source>
        <dbReference type="ARBA" id="ARBA00022679"/>
    </source>
</evidence>
<dbReference type="GO" id="GO:0009247">
    <property type="term" value="P:glycolipid biosynthetic process"/>
    <property type="evidence" value="ECO:0007669"/>
    <property type="project" value="TreeGrafter"/>
</dbReference>